<comment type="caution">
    <text evidence="3">The sequence shown here is derived from an EMBL/GenBank/DDBJ whole genome shotgun (WGS) entry which is preliminary data.</text>
</comment>
<dbReference type="EMBL" id="PKUR01000003">
    <property type="protein sequence ID" value="PLW85634.1"/>
    <property type="molecule type" value="Genomic_DNA"/>
</dbReference>
<dbReference type="CDD" id="cd06558">
    <property type="entry name" value="crotonase-like"/>
    <property type="match status" value="1"/>
</dbReference>
<gene>
    <name evidence="3" type="ORF">C0029_13545</name>
</gene>
<proteinExistence type="inferred from homology"/>
<comment type="similarity">
    <text evidence="1 2">Belongs to the enoyl-CoA hydratase/isomerase family.</text>
</comment>
<dbReference type="InterPro" id="IPR001753">
    <property type="entry name" value="Enoyl-CoA_hydra/iso"/>
</dbReference>
<dbReference type="PROSITE" id="PS00166">
    <property type="entry name" value="ENOYL_COA_HYDRATASE"/>
    <property type="match status" value="1"/>
</dbReference>
<dbReference type="Proteomes" id="UP000235162">
    <property type="component" value="Unassembled WGS sequence"/>
</dbReference>
<protein>
    <submittedName>
        <fullName evidence="3">Enoyl-CoA hydratase</fullName>
    </submittedName>
</protein>
<sequence>MTNEANPYAEGQAAQGRYGENGYEVVLIDEPSPGVRRIALNRPDKRNALNHQLRGELLHALEAGDADPKVKVMIVRGSGKCFSAGYDLGGGNVGQAYPFHTAGGDSQWPRHVVESWMRIWDLSKPVIAEVHGYCLAGGSELATGCDVVYAADDAQIGYPAVRFGVPDMQFHPWLLGMRKGMEMLLTGDSVSGTEAVQYGWATRSFPAEELEAATLAQAERIAAIPADILALNKRAVHRQMEAMGLRAGLRQGTEICTLATHQQSFKDFIAATQGGGKLTEALSQRDGEFGDYREDRGD</sequence>
<organism evidence="3 4">
    <name type="scientific">Halioglobus japonicus</name>
    <dbReference type="NCBI Taxonomy" id="930805"/>
    <lineage>
        <taxon>Bacteria</taxon>
        <taxon>Pseudomonadati</taxon>
        <taxon>Pseudomonadota</taxon>
        <taxon>Gammaproteobacteria</taxon>
        <taxon>Cellvibrionales</taxon>
        <taxon>Halieaceae</taxon>
        <taxon>Halioglobus</taxon>
    </lineage>
</organism>
<dbReference type="PANTHER" id="PTHR43802:SF1">
    <property type="entry name" value="IP11341P-RELATED"/>
    <property type="match status" value="1"/>
</dbReference>
<dbReference type="RefSeq" id="WP_084198398.1">
    <property type="nucleotide sequence ID" value="NZ_BMYL01000003.1"/>
</dbReference>
<evidence type="ECO:0000256" key="2">
    <source>
        <dbReference type="RuleBase" id="RU003707"/>
    </source>
</evidence>
<dbReference type="InterPro" id="IPR018376">
    <property type="entry name" value="Enoyl-CoA_hyd/isom_CS"/>
</dbReference>
<reference evidence="3 4" key="1">
    <citation type="submission" date="2018-01" db="EMBL/GenBank/DDBJ databases">
        <title>The draft genome sequence of Halioglobus japonicus S1-36.</title>
        <authorList>
            <person name="Du Z.-J."/>
            <person name="Shi M.-J."/>
        </authorList>
    </citation>
    <scope>NUCLEOTIDE SEQUENCE [LARGE SCALE GENOMIC DNA]</scope>
    <source>
        <strain evidence="3 4">S1-36</strain>
    </source>
</reference>
<dbReference type="Gene3D" id="3.90.226.10">
    <property type="entry name" value="2-enoyl-CoA Hydratase, Chain A, domain 1"/>
    <property type="match status" value="1"/>
</dbReference>
<dbReference type="GO" id="GO:0003824">
    <property type="term" value="F:catalytic activity"/>
    <property type="evidence" value="ECO:0007669"/>
    <property type="project" value="InterPro"/>
</dbReference>
<dbReference type="Pfam" id="PF00378">
    <property type="entry name" value="ECH_1"/>
    <property type="match status" value="1"/>
</dbReference>
<dbReference type="AlphaFoldDB" id="A0AAP8SMK7"/>
<accession>A0AAP8SMK7</accession>
<dbReference type="PANTHER" id="PTHR43802">
    <property type="entry name" value="ENOYL-COA HYDRATASE"/>
    <property type="match status" value="1"/>
</dbReference>
<dbReference type="InterPro" id="IPR029045">
    <property type="entry name" value="ClpP/crotonase-like_dom_sf"/>
</dbReference>
<name>A0AAP8SMK7_9GAMM</name>
<keyword evidence="4" id="KW-1185">Reference proteome</keyword>
<evidence type="ECO:0000313" key="3">
    <source>
        <dbReference type="EMBL" id="PLW85634.1"/>
    </source>
</evidence>
<evidence type="ECO:0000256" key="1">
    <source>
        <dbReference type="ARBA" id="ARBA00005254"/>
    </source>
</evidence>
<dbReference type="SUPFAM" id="SSF52096">
    <property type="entry name" value="ClpP/crotonase"/>
    <property type="match status" value="1"/>
</dbReference>
<evidence type="ECO:0000313" key="4">
    <source>
        <dbReference type="Proteomes" id="UP000235162"/>
    </source>
</evidence>